<dbReference type="Gene3D" id="3.30.365.10">
    <property type="entry name" value="Aldehyde oxidase/xanthine dehydrogenase, molybdopterin binding domain"/>
    <property type="match status" value="1"/>
</dbReference>
<feature type="non-terminal residue" evidence="2">
    <location>
        <position position="1"/>
    </location>
</feature>
<dbReference type="InterPro" id="IPR037165">
    <property type="entry name" value="AldOxase/xan_DH_Mopterin-bd_sf"/>
</dbReference>
<organism evidence="2 3">
    <name type="scientific">Desulfomonile tiedjei</name>
    <dbReference type="NCBI Taxonomy" id="2358"/>
    <lineage>
        <taxon>Bacteria</taxon>
        <taxon>Pseudomonadati</taxon>
        <taxon>Thermodesulfobacteriota</taxon>
        <taxon>Desulfomonilia</taxon>
        <taxon>Desulfomonilales</taxon>
        <taxon>Desulfomonilaceae</taxon>
        <taxon>Desulfomonile</taxon>
    </lineage>
</organism>
<dbReference type="InterPro" id="IPR046867">
    <property type="entry name" value="AldOxase/xan_DH_MoCoBD2"/>
</dbReference>
<dbReference type="EMBL" id="JACRDE010000009">
    <property type="protein sequence ID" value="MBI5247904.1"/>
    <property type="molecule type" value="Genomic_DNA"/>
</dbReference>
<proteinExistence type="predicted"/>
<name>A0A9D6Z1P1_9BACT</name>
<feature type="domain" description="Aldehyde oxidase/xanthine dehydrogenase second molybdopterin binding" evidence="1">
    <location>
        <begin position="51"/>
        <end position="134"/>
    </location>
</feature>
<protein>
    <submittedName>
        <fullName evidence="2">Xanthine dehydrogenase family protein molybdopterin-binding subunit</fullName>
    </submittedName>
</protein>
<evidence type="ECO:0000313" key="3">
    <source>
        <dbReference type="Proteomes" id="UP000807825"/>
    </source>
</evidence>
<accession>A0A9D6Z1P1</accession>
<sequence>AAGKDPLEFRLQSLKNNMRASRVLETVAEKAGWGKGAPKGDGRGIAQHACFGSYVAQVADISVNKKDGRIKVNRIVAAVDCGPTVNPGPLVEQIEGGIILALSSALKEEVKFANGGVKSGNFDDYSVLRMSEVPEIEVHVVQSKEKLGGIGEPGVPPTAPAVANALFNATGLRIRRLPLTPATVLEAMNKA</sequence>
<dbReference type="InterPro" id="IPR052516">
    <property type="entry name" value="N-heterocyclic_Hydroxylase"/>
</dbReference>
<dbReference type="AlphaFoldDB" id="A0A9D6Z1P1"/>
<comment type="caution">
    <text evidence="2">The sequence shown here is derived from an EMBL/GenBank/DDBJ whole genome shotgun (WGS) entry which is preliminary data.</text>
</comment>
<reference evidence="2" key="1">
    <citation type="submission" date="2020-07" db="EMBL/GenBank/DDBJ databases">
        <title>Huge and variable diversity of episymbiotic CPR bacteria and DPANN archaea in groundwater ecosystems.</title>
        <authorList>
            <person name="He C.Y."/>
            <person name="Keren R."/>
            <person name="Whittaker M."/>
            <person name="Farag I.F."/>
            <person name="Doudna J."/>
            <person name="Cate J.H.D."/>
            <person name="Banfield J.F."/>
        </authorList>
    </citation>
    <scope>NUCLEOTIDE SEQUENCE</scope>
    <source>
        <strain evidence="2">NC_groundwater_1664_Pr3_B-0.1um_52_9</strain>
    </source>
</reference>
<evidence type="ECO:0000313" key="2">
    <source>
        <dbReference type="EMBL" id="MBI5247904.1"/>
    </source>
</evidence>
<evidence type="ECO:0000259" key="1">
    <source>
        <dbReference type="Pfam" id="PF20256"/>
    </source>
</evidence>
<dbReference type="PANTHER" id="PTHR47495:SF2">
    <property type="entry name" value="ALDEHYDE DEHYDROGENASE"/>
    <property type="match status" value="1"/>
</dbReference>
<dbReference type="PANTHER" id="PTHR47495">
    <property type="entry name" value="ALDEHYDE DEHYDROGENASE"/>
    <property type="match status" value="1"/>
</dbReference>
<dbReference type="Pfam" id="PF20256">
    <property type="entry name" value="MoCoBD_2"/>
    <property type="match status" value="1"/>
</dbReference>
<dbReference type="SUPFAM" id="SSF56003">
    <property type="entry name" value="Molybdenum cofactor-binding domain"/>
    <property type="match status" value="1"/>
</dbReference>
<dbReference type="GO" id="GO:0016491">
    <property type="term" value="F:oxidoreductase activity"/>
    <property type="evidence" value="ECO:0007669"/>
    <property type="project" value="InterPro"/>
</dbReference>
<dbReference type="Proteomes" id="UP000807825">
    <property type="component" value="Unassembled WGS sequence"/>
</dbReference>
<gene>
    <name evidence="2" type="ORF">HY912_00285</name>
</gene>